<evidence type="ECO:0000313" key="2">
    <source>
        <dbReference type="Proteomes" id="UP000319769"/>
    </source>
</evidence>
<dbReference type="EMBL" id="VMNW02000029">
    <property type="protein sequence ID" value="KAA9159445.1"/>
    <property type="molecule type" value="Genomic_DNA"/>
</dbReference>
<evidence type="ECO:0000313" key="1">
    <source>
        <dbReference type="EMBL" id="KAA9159445.1"/>
    </source>
</evidence>
<accession>A0A5N0V1G2</accession>
<keyword evidence="2" id="KW-1185">Reference proteome</keyword>
<dbReference type="AlphaFoldDB" id="A0A5N0V1G2"/>
<comment type="caution">
    <text evidence="1">The sequence shown here is derived from an EMBL/GenBank/DDBJ whole genome shotgun (WGS) entry which is preliminary data.</text>
</comment>
<reference evidence="1" key="1">
    <citation type="submission" date="2019-09" db="EMBL/GenBank/DDBJ databases">
        <authorList>
            <person name="Teo W.F.A."/>
            <person name="Duangmal K."/>
        </authorList>
    </citation>
    <scope>NUCLEOTIDE SEQUENCE [LARGE SCALE GENOMIC DNA]</scope>
    <source>
        <strain evidence="1">K81G1</strain>
    </source>
</reference>
<name>A0A5N0V1G2_9PSEU</name>
<gene>
    <name evidence="1" type="ORF">FPZ12_020295</name>
</gene>
<dbReference type="RefSeq" id="WP_144747368.1">
    <property type="nucleotide sequence ID" value="NZ_VMNW02000029.1"/>
</dbReference>
<dbReference type="OrthoDB" id="3695011at2"/>
<protein>
    <submittedName>
        <fullName evidence="1">Uncharacterized protein</fullName>
    </submittedName>
</protein>
<sequence>MCTNPNQVQALGITAITDLDPALFSGDGKPRDTNAPNDIVHDNTRKAGFAATAVNAYAAQVGNTYEDFYSLISDLIGDLYHLADALGIDLADAIRHGRDDYLAEISPA</sequence>
<organism evidence="1 2">
    <name type="scientific">Amycolatopsis acidicola</name>
    <dbReference type="NCBI Taxonomy" id="2596893"/>
    <lineage>
        <taxon>Bacteria</taxon>
        <taxon>Bacillati</taxon>
        <taxon>Actinomycetota</taxon>
        <taxon>Actinomycetes</taxon>
        <taxon>Pseudonocardiales</taxon>
        <taxon>Pseudonocardiaceae</taxon>
        <taxon>Amycolatopsis</taxon>
    </lineage>
</organism>
<dbReference type="Proteomes" id="UP000319769">
    <property type="component" value="Unassembled WGS sequence"/>
</dbReference>
<proteinExistence type="predicted"/>